<keyword evidence="2" id="KW-1185">Reference proteome</keyword>
<dbReference type="EMBL" id="VTPC01003457">
    <property type="protein sequence ID" value="KAF2898491.1"/>
    <property type="molecule type" value="Genomic_DNA"/>
</dbReference>
<name>A0A8K0D7T5_IGNLU</name>
<protein>
    <submittedName>
        <fullName evidence="1">Uncharacterized protein</fullName>
    </submittedName>
</protein>
<accession>A0A8K0D7T5</accession>
<proteinExistence type="predicted"/>
<sequence>MQELRKGNNKELFLTFKSLTDRQPFDLLVGGLLKRVLEAIKNIKPTELLSIWVVQMEKTRIPIREEQHCISKLENFYHKWRDIHKPSERTTTTQKQNVEKFQDQLEDLFDIAHANALDIISIEEDRQFLLSQRQKGRPGLCLELVTN</sequence>
<evidence type="ECO:0000313" key="1">
    <source>
        <dbReference type="EMBL" id="KAF2898491.1"/>
    </source>
</evidence>
<gene>
    <name evidence="1" type="ORF">ILUMI_07687</name>
</gene>
<reference evidence="1" key="1">
    <citation type="submission" date="2019-08" db="EMBL/GenBank/DDBJ databases">
        <title>The genome of the North American firefly Photinus pyralis.</title>
        <authorList>
            <consortium name="Photinus pyralis genome working group"/>
            <person name="Fallon T.R."/>
            <person name="Sander Lower S.E."/>
            <person name="Weng J.-K."/>
        </authorList>
    </citation>
    <scope>NUCLEOTIDE SEQUENCE</scope>
    <source>
        <strain evidence="1">TRF0915ILg1</strain>
        <tissue evidence="1">Whole body</tissue>
    </source>
</reference>
<dbReference type="Proteomes" id="UP000801492">
    <property type="component" value="Unassembled WGS sequence"/>
</dbReference>
<comment type="caution">
    <text evidence="1">The sequence shown here is derived from an EMBL/GenBank/DDBJ whole genome shotgun (WGS) entry which is preliminary data.</text>
</comment>
<dbReference type="OrthoDB" id="8044640at2759"/>
<dbReference type="AlphaFoldDB" id="A0A8K0D7T5"/>
<organism evidence="1 2">
    <name type="scientific">Ignelater luminosus</name>
    <name type="common">Cucubano</name>
    <name type="synonym">Pyrophorus luminosus</name>
    <dbReference type="NCBI Taxonomy" id="2038154"/>
    <lineage>
        <taxon>Eukaryota</taxon>
        <taxon>Metazoa</taxon>
        <taxon>Ecdysozoa</taxon>
        <taxon>Arthropoda</taxon>
        <taxon>Hexapoda</taxon>
        <taxon>Insecta</taxon>
        <taxon>Pterygota</taxon>
        <taxon>Neoptera</taxon>
        <taxon>Endopterygota</taxon>
        <taxon>Coleoptera</taxon>
        <taxon>Polyphaga</taxon>
        <taxon>Elateriformia</taxon>
        <taxon>Elateroidea</taxon>
        <taxon>Elateridae</taxon>
        <taxon>Agrypninae</taxon>
        <taxon>Pyrophorini</taxon>
        <taxon>Ignelater</taxon>
    </lineage>
</organism>
<evidence type="ECO:0000313" key="2">
    <source>
        <dbReference type="Proteomes" id="UP000801492"/>
    </source>
</evidence>